<name>A0A1T3MAU9_9FLAO</name>
<dbReference type="EMBL" id="MAHX01000020">
    <property type="protein sequence ID" value="OPC61596.1"/>
    <property type="molecule type" value="Genomic_DNA"/>
</dbReference>
<comment type="caution">
    <text evidence="1">The sequence shown here is derived from an EMBL/GenBank/DDBJ whole genome shotgun (WGS) entry which is preliminary data.</text>
</comment>
<evidence type="ECO:0000313" key="2">
    <source>
        <dbReference type="Proteomes" id="UP000190813"/>
    </source>
</evidence>
<dbReference type="AlphaFoldDB" id="A0A1T3MAU9"/>
<dbReference type="Proteomes" id="UP000190813">
    <property type="component" value="Unassembled WGS sequence"/>
</dbReference>
<gene>
    <name evidence="1" type="ORF">BAZ10_10860</name>
</gene>
<keyword evidence="2" id="KW-1185">Reference proteome</keyword>
<protein>
    <submittedName>
        <fullName evidence="1">Uncharacterized protein</fullName>
    </submittedName>
</protein>
<sequence>MEILLIISNTASSLSQASVESQKKELAISIEQKGILLPPEQYEEVWKKIKEIEKTISLNEH</sequence>
<accession>A0A1T3MAU9</accession>
<organism evidence="1 2">
    <name type="scientific">Elizabethkingia occulta</name>
    <dbReference type="NCBI Taxonomy" id="1867263"/>
    <lineage>
        <taxon>Bacteria</taxon>
        <taxon>Pseudomonadati</taxon>
        <taxon>Bacteroidota</taxon>
        <taxon>Flavobacteriia</taxon>
        <taxon>Flavobacteriales</taxon>
        <taxon>Weeksellaceae</taxon>
        <taxon>Elizabethkingia</taxon>
    </lineage>
</organism>
<evidence type="ECO:0000313" key="1">
    <source>
        <dbReference type="EMBL" id="OPC61596.1"/>
    </source>
</evidence>
<reference evidence="1 2" key="1">
    <citation type="submission" date="2016-06" db="EMBL/GenBank/DDBJ databases">
        <title>Revisiting the taxonomy of the Elizabethkingia Genus based on Whole-Genome Sequencing, Optical Mapping, and MALDI-TOF.</title>
        <authorList>
            <person name="Nicholson A.C."/>
        </authorList>
    </citation>
    <scope>NUCLEOTIDE SEQUENCE [LARGE SCALE GENOMIC DNA]</scope>
    <source>
        <strain evidence="1 2">G4070</strain>
    </source>
</reference>
<proteinExistence type="predicted"/>
<dbReference type="RefSeq" id="WP_078773022.1">
    <property type="nucleotide sequence ID" value="NZ_CBCSBR010000018.1"/>
</dbReference>